<keyword evidence="13" id="KW-1185">Reference proteome</keyword>
<evidence type="ECO:0000256" key="6">
    <source>
        <dbReference type="ARBA" id="ARBA00022723"/>
    </source>
</evidence>
<evidence type="ECO:0000259" key="11">
    <source>
        <dbReference type="Pfam" id="PF00962"/>
    </source>
</evidence>
<evidence type="ECO:0000256" key="3">
    <source>
        <dbReference type="ARBA" id="ARBA00006083"/>
    </source>
</evidence>
<evidence type="ECO:0000256" key="2">
    <source>
        <dbReference type="ARBA" id="ARBA00004613"/>
    </source>
</evidence>
<feature type="compositionally biased region" description="Acidic residues" evidence="10">
    <location>
        <begin position="10"/>
        <end position="20"/>
    </location>
</feature>
<gene>
    <name evidence="12" type="ORF">BDY21DRAFT_284404</name>
</gene>
<reference evidence="12" key="1">
    <citation type="journal article" date="2020" name="Stud. Mycol.">
        <title>101 Dothideomycetes genomes: a test case for predicting lifestyles and emergence of pathogens.</title>
        <authorList>
            <person name="Haridas S."/>
            <person name="Albert R."/>
            <person name="Binder M."/>
            <person name="Bloem J."/>
            <person name="Labutti K."/>
            <person name="Salamov A."/>
            <person name="Andreopoulos B."/>
            <person name="Baker S."/>
            <person name="Barry K."/>
            <person name="Bills G."/>
            <person name="Bluhm B."/>
            <person name="Cannon C."/>
            <person name="Castanera R."/>
            <person name="Culley D."/>
            <person name="Daum C."/>
            <person name="Ezra D."/>
            <person name="Gonzalez J."/>
            <person name="Henrissat B."/>
            <person name="Kuo A."/>
            <person name="Liang C."/>
            <person name="Lipzen A."/>
            <person name="Lutzoni F."/>
            <person name="Magnuson J."/>
            <person name="Mondo S."/>
            <person name="Nolan M."/>
            <person name="Ohm R."/>
            <person name="Pangilinan J."/>
            <person name="Park H.-J."/>
            <person name="Ramirez L."/>
            <person name="Alfaro M."/>
            <person name="Sun H."/>
            <person name="Tritt A."/>
            <person name="Yoshinaga Y."/>
            <person name="Zwiers L.-H."/>
            <person name="Turgeon B."/>
            <person name="Goodwin S."/>
            <person name="Spatafora J."/>
            <person name="Crous P."/>
            <person name="Grigoriev I."/>
        </authorList>
    </citation>
    <scope>NUCLEOTIDE SEQUENCE</scope>
    <source>
        <strain evidence="12">ATCC 16933</strain>
    </source>
</reference>
<evidence type="ECO:0000256" key="9">
    <source>
        <dbReference type="ARBA" id="ARBA00047764"/>
    </source>
</evidence>
<dbReference type="GO" id="GO:0046103">
    <property type="term" value="P:inosine biosynthetic process"/>
    <property type="evidence" value="ECO:0007669"/>
    <property type="project" value="TreeGrafter"/>
</dbReference>
<dbReference type="OrthoDB" id="7202371at2759"/>
<protein>
    <recommendedName>
        <fullName evidence="4">adenosine deaminase</fullName>
        <ecNumber evidence="4">3.5.4.4</ecNumber>
    </recommendedName>
</protein>
<dbReference type="InterPro" id="IPR001365">
    <property type="entry name" value="A_deaminase_dom"/>
</dbReference>
<dbReference type="SUPFAM" id="SSF51556">
    <property type="entry name" value="Metallo-dependent hydrolases"/>
    <property type="match status" value="1"/>
</dbReference>
<comment type="cofactor">
    <cofactor evidence="1">
        <name>Zn(2+)</name>
        <dbReference type="ChEBI" id="CHEBI:29105"/>
    </cofactor>
</comment>
<dbReference type="Pfam" id="PF00962">
    <property type="entry name" value="A_deaminase"/>
    <property type="match status" value="1"/>
</dbReference>
<dbReference type="GO" id="GO:0046872">
    <property type="term" value="F:metal ion binding"/>
    <property type="evidence" value="ECO:0007669"/>
    <property type="project" value="UniProtKB-KW"/>
</dbReference>
<dbReference type="InterPro" id="IPR032466">
    <property type="entry name" value="Metal_Hydrolase"/>
</dbReference>
<sequence length="601" mass="66756">MQEQNPALEPEVDSEEDDLADVPSLSDPFVQKYFEGRDALIEQEKKQRSDRAFRENLSPMAVEACAIVDQIRFEESQTLWTRDYEDSLSEAGDVFPGMMFALAKDRIRKSRLWDIVRRLPKGALLHCHMEAMVDIEFLLDQAFATPGMCEQQLGCLSSPERRDTAAFSFGYVKQHDVSLAADDSAGRASAGASIWTSSYVAGTPVPLLAAATAFPSGGRAGFVAWVRARTTITLDDCLVQHRGVNDVWRKFIACFPARAGLICYEPLFRAFVRELLRELRADGVRWVDLRSAFITPFVREGAAEPDGDFDGMLTVLEQEIEGFKRSKDGEGFWGARMIWTTMRAADTEYIIKHMRQCITLKQSHPSLICGYDLVGQEDLGRPLADLLPELLWFRKACADAGVELPLFLHAGECLGDGDGADSNLFDALLLGTRRLGHAFSLHKHPLLLAMARDRRVCVESCPVSNEVLRLAGSVLAHPLPALLARGVPAALCNDDPAILGQGPAGMSHDFWQALQGWENLGLAGLGSLAENSVRWATFEGDLDAKTWNAEIRDGIMGKGVRAQRLKEWTREWEHFCQWVVLEYGQDENFDGEEDGAGDGRE</sequence>
<keyword evidence="7" id="KW-0732">Signal</keyword>
<organism evidence="12 13">
    <name type="scientific">Lineolata rhizophorae</name>
    <dbReference type="NCBI Taxonomy" id="578093"/>
    <lineage>
        <taxon>Eukaryota</taxon>
        <taxon>Fungi</taxon>
        <taxon>Dikarya</taxon>
        <taxon>Ascomycota</taxon>
        <taxon>Pezizomycotina</taxon>
        <taxon>Dothideomycetes</taxon>
        <taxon>Dothideomycetes incertae sedis</taxon>
        <taxon>Lineolatales</taxon>
        <taxon>Lineolataceae</taxon>
        <taxon>Lineolata</taxon>
    </lineage>
</organism>
<feature type="domain" description="Adenosine deaminase" evidence="11">
    <location>
        <begin position="247"/>
        <end position="539"/>
    </location>
</feature>
<evidence type="ECO:0000256" key="1">
    <source>
        <dbReference type="ARBA" id="ARBA00001947"/>
    </source>
</evidence>
<dbReference type="Proteomes" id="UP000799766">
    <property type="component" value="Unassembled WGS sequence"/>
</dbReference>
<dbReference type="AlphaFoldDB" id="A0A6A6P2I9"/>
<dbReference type="GO" id="GO:0004000">
    <property type="term" value="F:adenosine deaminase activity"/>
    <property type="evidence" value="ECO:0007669"/>
    <property type="project" value="TreeGrafter"/>
</dbReference>
<feature type="region of interest" description="Disordered" evidence="10">
    <location>
        <begin position="1"/>
        <end position="26"/>
    </location>
</feature>
<comment type="catalytic activity">
    <reaction evidence="9">
        <text>adenosine + H2O + H(+) = inosine + NH4(+)</text>
        <dbReference type="Rhea" id="RHEA:24408"/>
        <dbReference type="ChEBI" id="CHEBI:15377"/>
        <dbReference type="ChEBI" id="CHEBI:15378"/>
        <dbReference type="ChEBI" id="CHEBI:16335"/>
        <dbReference type="ChEBI" id="CHEBI:17596"/>
        <dbReference type="ChEBI" id="CHEBI:28938"/>
        <dbReference type="EC" id="3.5.4.4"/>
    </reaction>
</comment>
<keyword evidence="6" id="KW-0479">Metal-binding</keyword>
<evidence type="ECO:0000256" key="4">
    <source>
        <dbReference type="ARBA" id="ARBA00012784"/>
    </source>
</evidence>
<dbReference type="FunFam" id="3.20.20.140:FF:000017">
    <property type="entry name" value="Adenosine deaminase 2"/>
    <property type="match status" value="1"/>
</dbReference>
<accession>A0A6A6P2I9</accession>
<keyword evidence="8" id="KW-0378">Hydrolase</keyword>
<keyword evidence="5" id="KW-0964">Secreted</keyword>
<dbReference type="EMBL" id="MU001678">
    <property type="protein sequence ID" value="KAF2458186.1"/>
    <property type="molecule type" value="Genomic_DNA"/>
</dbReference>
<evidence type="ECO:0000313" key="12">
    <source>
        <dbReference type="EMBL" id="KAF2458186.1"/>
    </source>
</evidence>
<comment type="subcellular location">
    <subcellularLocation>
        <location evidence="2">Secreted</location>
    </subcellularLocation>
</comment>
<dbReference type="PANTHER" id="PTHR11409:SF39">
    <property type="entry name" value="ADENOSINE DEAMINASE 2"/>
    <property type="match status" value="1"/>
</dbReference>
<evidence type="ECO:0000256" key="7">
    <source>
        <dbReference type="ARBA" id="ARBA00022729"/>
    </source>
</evidence>
<dbReference type="GO" id="GO:0005576">
    <property type="term" value="C:extracellular region"/>
    <property type="evidence" value="ECO:0007669"/>
    <property type="project" value="UniProtKB-SubCell"/>
</dbReference>
<name>A0A6A6P2I9_9PEZI</name>
<dbReference type="GO" id="GO:0006154">
    <property type="term" value="P:adenosine catabolic process"/>
    <property type="evidence" value="ECO:0007669"/>
    <property type="project" value="TreeGrafter"/>
</dbReference>
<evidence type="ECO:0000313" key="13">
    <source>
        <dbReference type="Proteomes" id="UP000799766"/>
    </source>
</evidence>
<dbReference type="PANTHER" id="PTHR11409">
    <property type="entry name" value="ADENOSINE DEAMINASE"/>
    <property type="match status" value="1"/>
</dbReference>
<proteinExistence type="inferred from homology"/>
<evidence type="ECO:0000256" key="10">
    <source>
        <dbReference type="SAM" id="MobiDB-lite"/>
    </source>
</evidence>
<evidence type="ECO:0000256" key="5">
    <source>
        <dbReference type="ARBA" id="ARBA00022525"/>
    </source>
</evidence>
<dbReference type="Gene3D" id="3.20.20.140">
    <property type="entry name" value="Metal-dependent hydrolases"/>
    <property type="match status" value="1"/>
</dbReference>
<evidence type="ECO:0000256" key="8">
    <source>
        <dbReference type="ARBA" id="ARBA00022801"/>
    </source>
</evidence>
<comment type="similarity">
    <text evidence="3">Belongs to the metallo-dependent hydrolases superfamily. Adenosine and AMP deaminases family. ADGF subfamily.</text>
</comment>
<dbReference type="InterPro" id="IPR006330">
    <property type="entry name" value="Ado/ade_deaminase"/>
</dbReference>
<dbReference type="EC" id="3.5.4.4" evidence="4"/>